<dbReference type="SUPFAM" id="SSF48726">
    <property type="entry name" value="Immunoglobulin"/>
    <property type="match status" value="2"/>
</dbReference>
<dbReference type="PANTHER" id="PTHR25466">
    <property type="entry name" value="T-LYMPHOCYTE ACTIVATION ANTIGEN"/>
    <property type="match status" value="1"/>
</dbReference>
<evidence type="ECO:0000256" key="9">
    <source>
        <dbReference type="ARBA" id="ARBA00023180"/>
    </source>
</evidence>
<dbReference type="InterPro" id="IPR051713">
    <property type="entry name" value="T-cell_Activation_Regulation"/>
</dbReference>
<evidence type="ECO:0000256" key="8">
    <source>
        <dbReference type="ARBA" id="ARBA00023170"/>
    </source>
</evidence>
<comment type="caution">
    <text evidence="13">The sequence shown here is derived from an EMBL/GenBank/DDBJ whole genome shotgun (WGS) entry which is preliminary data.</text>
</comment>
<name>A0ABU7BDV9_9TELE</name>
<evidence type="ECO:0000256" key="10">
    <source>
        <dbReference type="ARBA" id="ARBA00023319"/>
    </source>
</evidence>
<evidence type="ECO:0000313" key="14">
    <source>
        <dbReference type="Proteomes" id="UP001345963"/>
    </source>
</evidence>
<keyword evidence="9" id="KW-0325">Glycoprotein</keyword>
<dbReference type="InterPro" id="IPR003598">
    <property type="entry name" value="Ig_sub2"/>
</dbReference>
<dbReference type="InterPro" id="IPR013162">
    <property type="entry name" value="CD80_C2-set"/>
</dbReference>
<keyword evidence="7" id="KW-1015">Disulfide bond</keyword>
<gene>
    <name evidence="13" type="ORF">ATANTOWER_013258</name>
</gene>
<keyword evidence="4" id="KW-0732">Signal</keyword>
<protein>
    <recommendedName>
        <fullName evidence="12">Ig-like domain-containing protein</fullName>
    </recommendedName>
</protein>
<dbReference type="PROSITE" id="PS50835">
    <property type="entry name" value="IG_LIKE"/>
    <property type="match status" value="1"/>
</dbReference>
<keyword evidence="2" id="KW-1003">Cell membrane</keyword>
<evidence type="ECO:0000256" key="11">
    <source>
        <dbReference type="SAM" id="Phobius"/>
    </source>
</evidence>
<dbReference type="InterPro" id="IPR003599">
    <property type="entry name" value="Ig_sub"/>
</dbReference>
<dbReference type="InterPro" id="IPR013783">
    <property type="entry name" value="Ig-like_fold"/>
</dbReference>
<evidence type="ECO:0000256" key="3">
    <source>
        <dbReference type="ARBA" id="ARBA00022692"/>
    </source>
</evidence>
<evidence type="ECO:0000256" key="6">
    <source>
        <dbReference type="ARBA" id="ARBA00023136"/>
    </source>
</evidence>
<dbReference type="SMART" id="SM00408">
    <property type="entry name" value="IGc2"/>
    <property type="match status" value="1"/>
</dbReference>
<evidence type="ECO:0000313" key="13">
    <source>
        <dbReference type="EMBL" id="MED6247689.1"/>
    </source>
</evidence>
<comment type="subcellular location">
    <subcellularLocation>
        <location evidence="1">Cell membrane</location>
        <topology evidence="1">Single-pass type I membrane protein</topology>
    </subcellularLocation>
</comment>
<dbReference type="Proteomes" id="UP001345963">
    <property type="component" value="Unassembled WGS sequence"/>
</dbReference>
<keyword evidence="8" id="KW-0675">Receptor</keyword>
<dbReference type="EMBL" id="JAHUTI010049453">
    <property type="protein sequence ID" value="MED6247689.1"/>
    <property type="molecule type" value="Genomic_DNA"/>
</dbReference>
<feature type="domain" description="Ig-like" evidence="12">
    <location>
        <begin position="1"/>
        <end position="114"/>
    </location>
</feature>
<sequence length="241" mass="27144">TQVTCVFSQSCILPCNVHGSSDPLIHWTHLTSDDSNVHSYYDGRDQLGYQNQNFSGRTSLFKDQIATGNASLLLKGAKVQDEGTYRCHTSTISGNKQFFIHLKVEAPVSKVSISQVGNRIICSSERIYPRPELTWSTIPPSNICAYIMTTVQRTEEQLYSVSSSLMVSDDDPDLIYSCTVKTRTNKKRATYKFRKSPTAEHGMHIVVKIMIAIIGLSPVICTVIAELMNRRCKNWTKENYH</sequence>
<reference evidence="13 14" key="1">
    <citation type="submission" date="2021-07" db="EMBL/GenBank/DDBJ databases">
        <authorList>
            <person name="Palmer J.M."/>
        </authorList>
    </citation>
    <scope>NUCLEOTIDE SEQUENCE [LARGE SCALE GENOMIC DNA]</scope>
    <source>
        <strain evidence="13 14">AT_MEX2019</strain>
        <tissue evidence="13">Muscle</tissue>
    </source>
</reference>
<dbReference type="SMART" id="SM00409">
    <property type="entry name" value="IG"/>
    <property type="match status" value="1"/>
</dbReference>
<keyword evidence="10" id="KW-0393">Immunoglobulin domain</keyword>
<keyword evidence="6 11" id="KW-0472">Membrane</keyword>
<dbReference type="SMART" id="SM00406">
    <property type="entry name" value="IGv"/>
    <property type="match status" value="1"/>
</dbReference>
<proteinExistence type="predicted"/>
<dbReference type="InterPro" id="IPR013106">
    <property type="entry name" value="Ig_V-set"/>
</dbReference>
<dbReference type="Gene3D" id="2.60.40.10">
    <property type="entry name" value="Immunoglobulins"/>
    <property type="match status" value="2"/>
</dbReference>
<organism evidence="13 14">
    <name type="scientific">Ataeniobius toweri</name>
    <dbReference type="NCBI Taxonomy" id="208326"/>
    <lineage>
        <taxon>Eukaryota</taxon>
        <taxon>Metazoa</taxon>
        <taxon>Chordata</taxon>
        <taxon>Craniata</taxon>
        <taxon>Vertebrata</taxon>
        <taxon>Euteleostomi</taxon>
        <taxon>Actinopterygii</taxon>
        <taxon>Neopterygii</taxon>
        <taxon>Teleostei</taxon>
        <taxon>Neoteleostei</taxon>
        <taxon>Acanthomorphata</taxon>
        <taxon>Ovalentaria</taxon>
        <taxon>Atherinomorphae</taxon>
        <taxon>Cyprinodontiformes</taxon>
        <taxon>Goodeidae</taxon>
        <taxon>Ataeniobius</taxon>
    </lineage>
</organism>
<evidence type="ECO:0000256" key="7">
    <source>
        <dbReference type="ARBA" id="ARBA00023157"/>
    </source>
</evidence>
<dbReference type="PANTHER" id="PTHR25466:SF14">
    <property type="entry name" value="BUTYROPHILIN SUBFAMILY 2 MEMBER A2-LIKE-RELATED"/>
    <property type="match status" value="1"/>
</dbReference>
<dbReference type="InterPro" id="IPR007110">
    <property type="entry name" value="Ig-like_dom"/>
</dbReference>
<feature type="transmembrane region" description="Helical" evidence="11">
    <location>
        <begin position="205"/>
        <end position="227"/>
    </location>
</feature>
<evidence type="ECO:0000256" key="1">
    <source>
        <dbReference type="ARBA" id="ARBA00004251"/>
    </source>
</evidence>
<evidence type="ECO:0000256" key="4">
    <source>
        <dbReference type="ARBA" id="ARBA00022729"/>
    </source>
</evidence>
<dbReference type="InterPro" id="IPR036179">
    <property type="entry name" value="Ig-like_dom_sf"/>
</dbReference>
<keyword evidence="5 11" id="KW-1133">Transmembrane helix</keyword>
<keyword evidence="14" id="KW-1185">Reference proteome</keyword>
<evidence type="ECO:0000256" key="2">
    <source>
        <dbReference type="ARBA" id="ARBA00022475"/>
    </source>
</evidence>
<accession>A0ABU7BDV9</accession>
<evidence type="ECO:0000256" key="5">
    <source>
        <dbReference type="ARBA" id="ARBA00022989"/>
    </source>
</evidence>
<keyword evidence="3 11" id="KW-0812">Transmembrane</keyword>
<evidence type="ECO:0000259" key="12">
    <source>
        <dbReference type="PROSITE" id="PS50835"/>
    </source>
</evidence>
<feature type="non-terminal residue" evidence="13">
    <location>
        <position position="1"/>
    </location>
</feature>
<dbReference type="Pfam" id="PF08205">
    <property type="entry name" value="C2-set_2"/>
    <property type="match status" value="1"/>
</dbReference>
<dbReference type="Pfam" id="PF07686">
    <property type="entry name" value="V-set"/>
    <property type="match status" value="1"/>
</dbReference>